<reference evidence="4 5" key="1">
    <citation type="submission" date="2018-01" db="EMBL/GenBank/DDBJ databases">
        <title>Halomonas endophytica sp. nov., isolated from storage liquid in the stems of Populus euphratica.</title>
        <authorList>
            <person name="Chen C."/>
        </authorList>
    </citation>
    <scope>NUCLEOTIDE SEQUENCE [LARGE SCALE GENOMIC DNA]</scope>
    <source>
        <strain evidence="4 5">MC28</strain>
    </source>
</reference>
<dbReference type="InterPro" id="IPR029055">
    <property type="entry name" value="Ntn_hydrolases_N"/>
</dbReference>
<dbReference type="Gene3D" id="3.60.20.10">
    <property type="entry name" value="Glutamine Phosphoribosylpyrophosphate, subunit 1, domain 1"/>
    <property type="match status" value="1"/>
</dbReference>
<accession>A0A2N7TZP6</accession>
<name>A0A2N7TZP6_9GAMM</name>
<dbReference type="OrthoDB" id="9763290at2"/>
<dbReference type="RefSeq" id="WP_102654492.1">
    <property type="nucleotide sequence ID" value="NZ_PNRF01000033.1"/>
</dbReference>
<dbReference type="EMBL" id="PNRF01000033">
    <property type="protein sequence ID" value="PMR73659.1"/>
    <property type="molecule type" value="Genomic_DNA"/>
</dbReference>
<dbReference type="AlphaFoldDB" id="A0A2N7TZP6"/>
<gene>
    <name evidence="4" type="ORF">C1H69_16545</name>
</gene>
<keyword evidence="2" id="KW-0315">Glutamine amidotransferase</keyword>
<keyword evidence="1 4" id="KW-0808">Transferase</keyword>
<dbReference type="SUPFAM" id="SSF56235">
    <property type="entry name" value="N-terminal nucleophile aminohydrolases (Ntn hydrolases)"/>
    <property type="match status" value="1"/>
</dbReference>
<proteinExistence type="predicted"/>
<dbReference type="GO" id="GO:0016757">
    <property type="term" value="F:glycosyltransferase activity"/>
    <property type="evidence" value="ECO:0007669"/>
    <property type="project" value="UniProtKB-KW"/>
</dbReference>
<dbReference type="PANTHER" id="PTHR11907">
    <property type="entry name" value="AMIDOPHOSPHORIBOSYLTRANSFERASE"/>
    <property type="match status" value="1"/>
</dbReference>
<evidence type="ECO:0000313" key="5">
    <source>
        <dbReference type="Proteomes" id="UP000235803"/>
    </source>
</evidence>
<evidence type="ECO:0000256" key="1">
    <source>
        <dbReference type="ARBA" id="ARBA00022679"/>
    </source>
</evidence>
<feature type="domain" description="Glutamine amidotransferase type-2" evidence="3">
    <location>
        <begin position="2"/>
        <end position="298"/>
    </location>
</feature>
<keyword evidence="5" id="KW-1185">Reference proteome</keyword>
<keyword evidence="4" id="KW-0328">Glycosyltransferase</keyword>
<dbReference type="Proteomes" id="UP000235803">
    <property type="component" value="Unassembled WGS sequence"/>
</dbReference>
<evidence type="ECO:0000256" key="2">
    <source>
        <dbReference type="ARBA" id="ARBA00022962"/>
    </source>
</evidence>
<dbReference type="Pfam" id="PF13522">
    <property type="entry name" value="GATase_6"/>
    <property type="match status" value="1"/>
</dbReference>
<organism evidence="4 5">
    <name type="scientific">Billgrantia endophytica</name>
    <dbReference type="NCBI Taxonomy" id="2033802"/>
    <lineage>
        <taxon>Bacteria</taxon>
        <taxon>Pseudomonadati</taxon>
        <taxon>Pseudomonadota</taxon>
        <taxon>Gammaproteobacteria</taxon>
        <taxon>Oceanospirillales</taxon>
        <taxon>Halomonadaceae</taxon>
        <taxon>Billgrantia</taxon>
    </lineage>
</organism>
<dbReference type="InterPro" id="IPR017932">
    <property type="entry name" value="GATase_2_dom"/>
</dbReference>
<dbReference type="PROSITE" id="PS51278">
    <property type="entry name" value="GATASE_TYPE_2"/>
    <property type="match status" value="1"/>
</dbReference>
<evidence type="ECO:0000259" key="3">
    <source>
        <dbReference type="PROSITE" id="PS51278"/>
    </source>
</evidence>
<protein>
    <submittedName>
        <fullName evidence="4">Amidophosphoribosyltransferase</fullName>
    </submittedName>
</protein>
<evidence type="ECO:0000313" key="4">
    <source>
        <dbReference type="EMBL" id="PMR73659.1"/>
    </source>
</evidence>
<comment type="caution">
    <text evidence="4">The sequence shown here is derived from an EMBL/GenBank/DDBJ whole genome shotgun (WGS) entry which is preliminary data.</text>
</comment>
<dbReference type="CDD" id="cd01907">
    <property type="entry name" value="GlxB"/>
    <property type="match status" value="1"/>
</dbReference>
<sequence length="305" mass="33205">MCGIVGLYLKNPALEERLGELFEPMLIAMTDRGPDSAGFAIYGDEYDGGVKLTLQSDEPAYDWAVFAERLGDALGGVDGWFRNANAAVFKLACDEKQVRDWLKHHTPELRVLSAGRSIEILKGVGLPRDIASRFNLKAMRGSHAIGHTRMATESAVTLQGCHPFSTGLDLCLVHNGSLSNHNWLRAKLKREGIVFETDNDSEVAAGYLTWRLAKGGGLTQALEGALEDLDGFFTFAIGTRDGFAVVRDPISCKPAVIAETDDYVAMASEYRALAGLPGIQSAKVWEPEPARIHVWERDGAKVEAA</sequence>